<evidence type="ECO:0000256" key="4">
    <source>
        <dbReference type="ARBA" id="ARBA00022989"/>
    </source>
</evidence>
<dbReference type="AlphaFoldDB" id="A0A077ZT07"/>
<feature type="compositionally biased region" description="Basic and acidic residues" evidence="7">
    <location>
        <begin position="225"/>
        <end position="234"/>
    </location>
</feature>
<keyword evidence="4 8" id="KW-1133">Transmembrane helix</keyword>
<evidence type="ECO:0000256" key="6">
    <source>
        <dbReference type="SAM" id="Coils"/>
    </source>
</evidence>
<dbReference type="PANTHER" id="PTHR45615">
    <property type="entry name" value="MYOSIN HEAVY CHAIN, NON-MUSCLE"/>
    <property type="match status" value="1"/>
</dbReference>
<dbReference type="EMBL" id="CCKQ01001343">
    <property type="protein sequence ID" value="CDW72445.1"/>
    <property type="molecule type" value="Genomic_DNA"/>
</dbReference>
<dbReference type="Pfam" id="PF20519">
    <property type="entry name" value="Polycystin_dom"/>
    <property type="match status" value="1"/>
</dbReference>
<comment type="subcellular location">
    <subcellularLocation>
        <location evidence="1">Membrane</location>
        <topology evidence="1">Multi-pass membrane protein</topology>
    </subcellularLocation>
</comment>
<feature type="transmembrane region" description="Helical" evidence="8">
    <location>
        <begin position="704"/>
        <end position="726"/>
    </location>
</feature>
<sequence>MVRQQKQLEQLQQEAKLLDDQYANLRKRNQQLINDLMRQKEEVDKIERKIADEEENNMYLKQENQAQMIQQQQSSHRHEDKNVLHEDFINSEIDTICNRTIENYIEPQYLVEHQGNRAVFELKSDNHTFMNIKPAIAQYFALPAEEIFFKNEKDEILLQNLKVLPTLFPLINSKIRGTTPVLKLALKCNMSTLDYIVGDENIKIAQLQEQEEQEQIHQNNLHQSRQRDAARQREQELKNIRERIQRKQRCIQVSIGLSQTAIFLLFFIFQIILTVYQRKVVMSYWGQDGAKNQVFDMQESQVQFNNMTQMLNYIQFDLSRNIYYDPNHFDLFWESNAVLPYIQLQQIRGQNRTCDFSSRPGFSDIYQNQSCFTTYQSGDYNESNFQNSSFTVENRIVTSRGQIFTYYNQGFYKSLKYNFTKEGDWETILNENLIKPNWIDEATLVFMINFNIFNLNTNLMQSFKLIFQFQSSGLITLEYDTIILSAQLFSTNYFKTLSILIYIIGFILLAISIVSMRRQRQQQEKDQKQEKEAEKKKNHDKESSIEGGAAKETDEERKIQDFKTDRTIDDSDDKAKLNKNVAPDNKAQNKKKTCKDRLKIFSLRGVSFFEKINFLMIIFTYLNLGMKYLYDRLFDQKANSQSHTEKYIDLSLFYLFHEAIFIFDSVIIFMMAISIIKYTFFWIPSLSLITRSLQNYLNSTIKKIIQFVFILSFAIASYCHFFYGYVTYGFYDYSFAMIRANLLFLQGNLFNQNTIYLADETIEYIYERQGWFATIMSVGVIHFFGRYVILNIIIAFMKKDIQDTKMVMIKQQKIEKKIAEKTALLEMKQKKKQEKILKRQQE</sequence>
<evidence type="ECO:0000313" key="10">
    <source>
        <dbReference type="EMBL" id="CDW72445.1"/>
    </source>
</evidence>
<feature type="coiled-coil region" evidence="6">
    <location>
        <begin position="1"/>
        <end position="63"/>
    </location>
</feature>
<keyword evidence="6" id="KW-0175">Coiled coil</keyword>
<proteinExistence type="inferred from homology"/>
<accession>A0A077ZT07</accession>
<evidence type="ECO:0000256" key="8">
    <source>
        <dbReference type="SAM" id="Phobius"/>
    </source>
</evidence>
<keyword evidence="5 8" id="KW-0472">Membrane</keyword>
<gene>
    <name evidence="10" type="primary">Contig6636.g7095</name>
    <name evidence="10" type="ORF">STYLEM_1405</name>
</gene>
<feature type="domain" description="Polycystin" evidence="9">
    <location>
        <begin position="304"/>
        <end position="475"/>
    </location>
</feature>
<evidence type="ECO:0000256" key="3">
    <source>
        <dbReference type="ARBA" id="ARBA00022692"/>
    </source>
</evidence>
<feature type="transmembrane region" description="Helical" evidence="8">
    <location>
        <begin position="659"/>
        <end position="683"/>
    </location>
</feature>
<evidence type="ECO:0000256" key="5">
    <source>
        <dbReference type="ARBA" id="ARBA00023136"/>
    </source>
</evidence>
<dbReference type="PANTHER" id="PTHR45615:SF63">
    <property type="entry name" value="CHROMOSOME UNDETERMINED SCAFFOLD_10, WHOLE GENOME SHOTGUN SEQUENCE"/>
    <property type="match status" value="1"/>
</dbReference>
<feature type="transmembrane region" description="Helical" evidence="8">
    <location>
        <begin position="771"/>
        <end position="796"/>
    </location>
</feature>
<evidence type="ECO:0000259" key="9">
    <source>
        <dbReference type="Pfam" id="PF20519"/>
    </source>
</evidence>
<protein>
    <recommendedName>
        <fullName evidence="9">Polycystin domain-containing protein</fullName>
    </recommendedName>
</protein>
<dbReference type="InterPro" id="IPR046791">
    <property type="entry name" value="Polycystin_dom"/>
</dbReference>
<comment type="similarity">
    <text evidence="2">Belongs to the polycystin family.</text>
</comment>
<feature type="compositionally biased region" description="Basic and acidic residues" evidence="7">
    <location>
        <begin position="522"/>
        <end position="576"/>
    </location>
</feature>
<dbReference type="InParanoid" id="A0A077ZT07"/>
<feature type="region of interest" description="Disordered" evidence="7">
    <location>
        <begin position="215"/>
        <end position="234"/>
    </location>
</feature>
<dbReference type="Proteomes" id="UP000039865">
    <property type="component" value="Unassembled WGS sequence"/>
</dbReference>
<organism evidence="10 11">
    <name type="scientific">Stylonychia lemnae</name>
    <name type="common">Ciliate</name>
    <dbReference type="NCBI Taxonomy" id="5949"/>
    <lineage>
        <taxon>Eukaryota</taxon>
        <taxon>Sar</taxon>
        <taxon>Alveolata</taxon>
        <taxon>Ciliophora</taxon>
        <taxon>Intramacronucleata</taxon>
        <taxon>Spirotrichea</taxon>
        <taxon>Stichotrichia</taxon>
        <taxon>Sporadotrichida</taxon>
        <taxon>Oxytrichidae</taxon>
        <taxon>Stylonychinae</taxon>
        <taxon>Stylonychia</taxon>
    </lineage>
</organism>
<keyword evidence="11" id="KW-1185">Reference proteome</keyword>
<feature type="transmembrane region" description="Helical" evidence="8">
    <location>
        <begin position="250"/>
        <end position="273"/>
    </location>
</feature>
<dbReference type="GO" id="GO:0016020">
    <property type="term" value="C:membrane"/>
    <property type="evidence" value="ECO:0007669"/>
    <property type="project" value="UniProtKB-SubCell"/>
</dbReference>
<evidence type="ECO:0000256" key="7">
    <source>
        <dbReference type="SAM" id="MobiDB-lite"/>
    </source>
</evidence>
<evidence type="ECO:0000256" key="1">
    <source>
        <dbReference type="ARBA" id="ARBA00004141"/>
    </source>
</evidence>
<feature type="transmembrane region" description="Helical" evidence="8">
    <location>
        <begin position="493"/>
        <end position="515"/>
    </location>
</feature>
<evidence type="ECO:0000256" key="2">
    <source>
        <dbReference type="ARBA" id="ARBA00007200"/>
    </source>
</evidence>
<evidence type="ECO:0000313" key="11">
    <source>
        <dbReference type="Proteomes" id="UP000039865"/>
    </source>
</evidence>
<keyword evidence="3 8" id="KW-0812">Transmembrane</keyword>
<reference evidence="10 11" key="1">
    <citation type="submission" date="2014-06" db="EMBL/GenBank/DDBJ databases">
        <authorList>
            <person name="Swart Estienne"/>
        </authorList>
    </citation>
    <scope>NUCLEOTIDE SEQUENCE [LARGE SCALE GENOMIC DNA]</scope>
    <source>
        <strain evidence="10 11">130c</strain>
    </source>
</reference>
<name>A0A077ZT07_STYLE</name>
<feature type="region of interest" description="Disordered" evidence="7">
    <location>
        <begin position="522"/>
        <end position="590"/>
    </location>
</feature>